<comment type="caution">
    <text evidence="1">The sequence shown here is derived from an EMBL/GenBank/DDBJ whole genome shotgun (WGS) entry which is preliminary data.</text>
</comment>
<dbReference type="InterPro" id="IPR023393">
    <property type="entry name" value="START-like_dom_sf"/>
</dbReference>
<dbReference type="InterPro" id="IPR019587">
    <property type="entry name" value="Polyketide_cyclase/dehydratase"/>
</dbReference>
<dbReference type="EMBL" id="BMEM01000001">
    <property type="protein sequence ID" value="GGF36634.1"/>
    <property type="molecule type" value="Genomic_DNA"/>
</dbReference>
<sequence>MAMVASDELTFSDSIVVDAPPAAVYAVVSDVTRTGEWSPVCRRAEWEDPARTGEGARFLGHNDDGTREWTTTSTVVAARPGEEFTWEVGQSYVRWSYLMRPAEDGSGTVLTHAWEVLPALHGMYADKYGDEAAAVLARRTESAHASIPSTLAVIKEIVERDAG</sequence>
<accession>A0A917EZY9</accession>
<protein>
    <submittedName>
        <fullName evidence="1">Polyketide cyclase</fullName>
    </submittedName>
</protein>
<keyword evidence="2" id="KW-1185">Reference proteome</keyword>
<organism evidence="1 2">
    <name type="scientific">Ornithinimicrobium tianjinense</name>
    <dbReference type="NCBI Taxonomy" id="1195761"/>
    <lineage>
        <taxon>Bacteria</taxon>
        <taxon>Bacillati</taxon>
        <taxon>Actinomycetota</taxon>
        <taxon>Actinomycetes</taxon>
        <taxon>Micrococcales</taxon>
        <taxon>Ornithinimicrobiaceae</taxon>
        <taxon>Ornithinimicrobium</taxon>
    </lineage>
</organism>
<dbReference type="CDD" id="cd07812">
    <property type="entry name" value="SRPBCC"/>
    <property type="match status" value="1"/>
</dbReference>
<dbReference type="Proteomes" id="UP000605670">
    <property type="component" value="Unassembled WGS sequence"/>
</dbReference>
<dbReference type="Gene3D" id="3.30.530.20">
    <property type="match status" value="1"/>
</dbReference>
<evidence type="ECO:0000313" key="1">
    <source>
        <dbReference type="EMBL" id="GGF36634.1"/>
    </source>
</evidence>
<reference evidence="1" key="1">
    <citation type="journal article" date="2014" name="Int. J. Syst. Evol. Microbiol.">
        <title>Complete genome sequence of Corynebacterium casei LMG S-19264T (=DSM 44701T), isolated from a smear-ripened cheese.</title>
        <authorList>
            <consortium name="US DOE Joint Genome Institute (JGI-PGF)"/>
            <person name="Walter F."/>
            <person name="Albersmeier A."/>
            <person name="Kalinowski J."/>
            <person name="Ruckert C."/>
        </authorList>
    </citation>
    <scope>NUCLEOTIDE SEQUENCE</scope>
    <source>
        <strain evidence="1">CGMCC 1.12160</strain>
    </source>
</reference>
<dbReference type="SUPFAM" id="SSF55961">
    <property type="entry name" value="Bet v1-like"/>
    <property type="match status" value="1"/>
</dbReference>
<proteinExistence type="predicted"/>
<evidence type="ECO:0000313" key="2">
    <source>
        <dbReference type="Proteomes" id="UP000605670"/>
    </source>
</evidence>
<name>A0A917EZY9_9MICO</name>
<dbReference type="Pfam" id="PF10604">
    <property type="entry name" value="Polyketide_cyc2"/>
    <property type="match status" value="1"/>
</dbReference>
<reference evidence="1" key="2">
    <citation type="submission" date="2020-09" db="EMBL/GenBank/DDBJ databases">
        <authorList>
            <person name="Sun Q."/>
            <person name="Zhou Y."/>
        </authorList>
    </citation>
    <scope>NUCLEOTIDE SEQUENCE</scope>
    <source>
        <strain evidence="1">CGMCC 1.12160</strain>
    </source>
</reference>
<gene>
    <name evidence="1" type="ORF">GCM10011366_00300</name>
</gene>
<dbReference type="AlphaFoldDB" id="A0A917EZY9"/>